<protein>
    <submittedName>
        <fullName evidence="1">Uncharacterized protein</fullName>
    </submittedName>
</protein>
<evidence type="ECO:0000313" key="1">
    <source>
        <dbReference type="EMBL" id="QBZ58314.1"/>
    </source>
</evidence>
<proteinExistence type="predicted"/>
<dbReference type="AlphaFoldDB" id="A0A4P7NCJ2"/>
<reference evidence="1 2" key="1">
    <citation type="journal article" date="2019" name="Mol. Biol. Evol.">
        <title>Blast fungal genomes show frequent chromosomal changes, gene gains and losses, and effector gene turnover.</title>
        <authorList>
            <person name="Gomez Luciano L.B."/>
            <person name="Jason Tsai I."/>
            <person name="Chuma I."/>
            <person name="Tosa Y."/>
            <person name="Chen Y.H."/>
            <person name="Li J.Y."/>
            <person name="Li M.Y."/>
            <person name="Jade Lu M.Y."/>
            <person name="Nakayashiki H."/>
            <person name="Li W.H."/>
        </authorList>
    </citation>
    <scope>NUCLEOTIDE SEQUENCE [LARGE SCALE GENOMIC DNA]</scope>
    <source>
        <strain evidence="1">MZ5-1-6</strain>
    </source>
</reference>
<dbReference type="Proteomes" id="UP000294847">
    <property type="component" value="Chromosome 3"/>
</dbReference>
<evidence type="ECO:0000313" key="2">
    <source>
        <dbReference type="Proteomes" id="UP000294847"/>
    </source>
</evidence>
<name>A0A4P7NCJ2_PYROR</name>
<organism evidence="1 2">
    <name type="scientific">Pyricularia oryzae</name>
    <name type="common">Rice blast fungus</name>
    <name type="synonym">Magnaporthe oryzae</name>
    <dbReference type="NCBI Taxonomy" id="318829"/>
    <lineage>
        <taxon>Eukaryota</taxon>
        <taxon>Fungi</taxon>
        <taxon>Dikarya</taxon>
        <taxon>Ascomycota</taxon>
        <taxon>Pezizomycotina</taxon>
        <taxon>Sordariomycetes</taxon>
        <taxon>Sordariomycetidae</taxon>
        <taxon>Magnaporthales</taxon>
        <taxon>Pyriculariaceae</taxon>
        <taxon>Pyricularia</taxon>
    </lineage>
</organism>
<sequence length="115" mass="12957">MSPSFILISSTFRRANSLHLPKDYIKYNLMECCKQALRAEPLPNPISLCCSQRREIYNAPSGFGFVLSLRELASCHTLPAQCCRRPYQGDDGIFTLQDYREAQDDKGHCAATPTP</sequence>
<gene>
    <name evidence="1" type="ORF">PoMZ_03262</name>
</gene>
<dbReference type="EMBL" id="CP034206">
    <property type="protein sequence ID" value="QBZ58314.1"/>
    <property type="molecule type" value="Genomic_DNA"/>
</dbReference>
<accession>A0A4P7NCJ2</accession>